<evidence type="ECO:0000259" key="16">
    <source>
        <dbReference type="PROSITE" id="PS50929"/>
    </source>
</evidence>
<comment type="similarity">
    <text evidence="2">Belongs to the ABC transporter superfamily. ABCB family. Multidrug resistance exporter (TC 3.A.1.201) subfamily.</text>
</comment>
<evidence type="ECO:0000256" key="13">
    <source>
        <dbReference type="ARBA" id="ARBA00034018"/>
    </source>
</evidence>
<dbReference type="PROSITE" id="PS50893">
    <property type="entry name" value="ABC_TRANSPORTER_2"/>
    <property type="match status" value="2"/>
</dbReference>
<feature type="domain" description="ABC transmembrane type-1" evidence="16">
    <location>
        <begin position="725"/>
        <end position="1012"/>
    </location>
</feature>
<evidence type="ECO:0000256" key="1">
    <source>
        <dbReference type="ARBA" id="ARBA00004141"/>
    </source>
</evidence>
<dbReference type="GO" id="GO:0005886">
    <property type="term" value="C:plasma membrane"/>
    <property type="evidence" value="ECO:0007669"/>
    <property type="project" value="TreeGrafter"/>
</dbReference>
<evidence type="ECO:0000256" key="2">
    <source>
        <dbReference type="ARBA" id="ARBA00007577"/>
    </source>
</evidence>
<keyword evidence="7" id="KW-0547">Nucleotide-binding</keyword>
<keyword evidence="12" id="KW-0325">Glycoprotein</keyword>
<evidence type="ECO:0000256" key="14">
    <source>
        <dbReference type="SAM" id="Phobius"/>
    </source>
</evidence>
<evidence type="ECO:0000256" key="10">
    <source>
        <dbReference type="ARBA" id="ARBA00022989"/>
    </source>
</evidence>
<dbReference type="PANTHER" id="PTHR24222">
    <property type="entry name" value="ABC TRANSPORTER B FAMILY"/>
    <property type="match status" value="1"/>
</dbReference>
<evidence type="ECO:0000256" key="7">
    <source>
        <dbReference type="ARBA" id="ARBA00022741"/>
    </source>
</evidence>
<dbReference type="SUPFAM" id="SSF52540">
    <property type="entry name" value="P-loop containing nucleoside triphosphate hydrolases"/>
    <property type="match status" value="2"/>
</dbReference>
<feature type="transmembrane region" description="Helical" evidence="14">
    <location>
        <begin position="765"/>
        <end position="792"/>
    </location>
</feature>
<evidence type="ECO:0000256" key="8">
    <source>
        <dbReference type="ARBA" id="ARBA00022840"/>
    </source>
</evidence>
<dbReference type="InterPro" id="IPR027417">
    <property type="entry name" value="P-loop_NTPase"/>
</dbReference>
<evidence type="ECO:0000256" key="12">
    <source>
        <dbReference type="ARBA" id="ARBA00023180"/>
    </source>
</evidence>
<dbReference type="InterPro" id="IPR017871">
    <property type="entry name" value="ABC_transporter-like_CS"/>
</dbReference>
<evidence type="ECO:0000256" key="5">
    <source>
        <dbReference type="ARBA" id="ARBA00022692"/>
    </source>
</evidence>
<dbReference type="CDD" id="cd18577">
    <property type="entry name" value="ABC_6TM_Pgp_ABCB1_D1_like"/>
    <property type="match status" value="1"/>
</dbReference>
<dbReference type="FunFam" id="1.20.1560.10:FF:000018">
    <property type="entry name" value="ATP-binding cassette subfamily B member 11"/>
    <property type="match status" value="1"/>
</dbReference>
<dbReference type="Pfam" id="PF00664">
    <property type="entry name" value="ABC_membrane"/>
    <property type="match status" value="2"/>
</dbReference>
<dbReference type="Gene3D" id="3.40.50.300">
    <property type="entry name" value="P-loop containing nucleotide triphosphate hydrolases"/>
    <property type="match status" value="2"/>
</dbReference>
<evidence type="ECO:0000256" key="6">
    <source>
        <dbReference type="ARBA" id="ARBA00022737"/>
    </source>
</evidence>
<keyword evidence="6" id="KW-0677">Repeat</keyword>
<evidence type="ECO:0000256" key="4">
    <source>
        <dbReference type="ARBA" id="ARBA00022448"/>
    </source>
</evidence>
<feature type="domain" description="ABC transporter" evidence="15">
    <location>
        <begin position="1046"/>
        <end position="1284"/>
    </location>
</feature>
<dbReference type="Gene3D" id="1.20.1560.10">
    <property type="entry name" value="ABC transporter type 1, transmembrane domain"/>
    <property type="match status" value="1"/>
</dbReference>
<dbReference type="PANTHER" id="PTHR24222:SF76">
    <property type="entry name" value="MYCOBACTIN IMPORT ATP-BINDING_PERMEASE PROTEIN IRTB"/>
    <property type="match status" value="1"/>
</dbReference>
<dbReference type="InterPro" id="IPR039421">
    <property type="entry name" value="Type_1_exporter"/>
</dbReference>
<accession>A0A7E4W3A9</accession>
<feature type="transmembrane region" description="Helical" evidence="14">
    <location>
        <begin position="231"/>
        <end position="252"/>
    </location>
</feature>
<evidence type="ECO:0000259" key="15">
    <source>
        <dbReference type="PROSITE" id="PS50893"/>
    </source>
</evidence>
<dbReference type="GO" id="GO:0005524">
    <property type="term" value="F:ATP binding"/>
    <property type="evidence" value="ECO:0007669"/>
    <property type="project" value="UniProtKB-KW"/>
</dbReference>
<dbReference type="InterPro" id="IPR036640">
    <property type="entry name" value="ABC1_TM_sf"/>
</dbReference>
<keyword evidence="4" id="KW-0813">Transport</keyword>
<dbReference type="CDD" id="cd03249">
    <property type="entry name" value="ABC_MTABC3_MDL1_MDL2"/>
    <property type="match status" value="2"/>
</dbReference>
<evidence type="ECO:0000313" key="17">
    <source>
        <dbReference type="Proteomes" id="UP000492821"/>
    </source>
</evidence>
<keyword evidence="11 14" id="KW-0472">Membrane</keyword>
<dbReference type="InterPro" id="IPR003439">
    <property type="entry name" value="ABC_transporter-like_ATP-bd"/>
</dbReference>
<keyword evidence="9" id="KW-1278">Translocase</keyword>
<dbReference type="InterPro" id="IPR003593">
    <property type="entry name" value="AAA+_ATPase"/>
</dbReference>
<feature type="transmembrane region" description="Helical" evidence="14">
    <location>
        <begin position="205"/>
        <end position="225"/>
    </location>
</feature>
<dbReference type="FunFam" id="1.20.1560.10:FF:000121">
    <property type="entry name" value="ABC transporter B family member 9"/>
    <property type="match status" value="1"/>
</dbReference>
<evidence type="ECO:0000256" key="3">
    <source>
        <dbReference type="ARBA" id="ARBA00012191"/>
    </source>
</evidence>
<dbReference type="GO" id="GO:0016887">
    <property type="term" value="F:ATP hydrolysis activity"/>
    <property type="evidence" value="ECO:0007669"/>
    <property type="project" value="InterPro"/>
</dbReference>
<dbReference type="FunFam" id="3.40.50.300:FF:000916">
    <property type="entry name" value="ABC transporter B family member 9"/>
    <property type="match status" value="1"/>
</dbReference>
<sequence length="1290" mass="142938">MPLLESKLKKELDENDLVLHNGDQKCDLSLDVPVDEEPPPLQRASLRQLWRYASKCDLLMLIVGITVSIATGTGMPLMSIVIGNVSDAFIKMTTLQNDPYSNVTLHNGSVVHYNDTYTTDDFKHAMMKNVYFYIGIGIMIFIAAFLQVSCFLVSGENVTHRTRKHFIYSLLRQDIGWFDKHNTGTLTTKLFDNLERFQEGTGDKVGLMIQFVSQFFAGFIIAFTYDWKLTLIMMSLSPFLIACGMFISRLIASHAQREAAVYAKAGAVAEETLTSIRTVVAFNGDKHECDRYDNALAEGAKSGVQKSFYIGFGLAATFVVLFSSYCLAFWVGTNYIADGSREPKTVLTVFFSVMMGSMALGQAGQQFAVLGIAQGAAAAIFDVIDRDPPIDAYSEEGETPSRIEGKIEIKNLEFSYPTRPDIKILKGVSFKADPGKTIALVGSSGCGKSTIIQLLMRYYTPSSGQIIIDGHEIQDLNIKYLREMIGIVSQEPILFNCTIEENISYGNPSVSKADIVHACKLANAESFIRTLPRGLQTTVGERGTQLSGGQKQRIAIARALVRNPKILLLDEATSALDAESESIVQSALDHARQGRTTIVIAHRLTTIRNADCIIAMKNGEIVETGVHDELMARKGLYHELVSAQVFADLNDEKIEKGRADTEVSVRSRTNTMTSVKQEIAATVVDPKKEEDDLKRLQKELEEMGAQQSNLVQILKHARKQWFAIIIGCTASMISGMVFPSFSILFTEIMTVFSNPDTEKLKKDGHFYALMFLVIGAVQASTLFLQCVCFGVASERLTQRLRSQLFRNIMRMDIAYFDDPKHFSGKLVTRLASDAPNVKSALDFRLGAVFSAVVSLSCGLGIGFYYGWQMTLILIGLFPLMAFGKYMEDAYMRGRSVKSAGDNEDAGRIALEAVENIRTVQALTLEKKTYDRFGEILEGPHDTAFRRSIIQGLSYGFSASIVYFMNAIAFGFGLWLILNHHMTPMHVLKVFFAISFSGGTVGFAAAYFPEYNKAKIAAGIIFKMLSEKPKFDSFSEEGYKNDINGNIYFKNIQFEYPQRPEVKVLRGLDIGVKPGKTLALVGPSGCGKSTVVGLLERFYDPVHGEVVVDGVDLRQHNLRHMRSKIALVSQEPTLFDCSIRENIMYGLDKTKVNDDDMRRATRLANIDDFVTKLPSGYDTRVGEKGTQLSGGQKQRIAIARALIRNPKILLLDEATSALDTESEKIVQEALDRAREGRTCIVIAHRLATIVNADNIAVVKDGVILEQGTHDELIATKGFYHMLSTAQTKKTA</sequence>
<feature type="transmembrane region" description="Helical" evidence="14">
    <location>
        <begin position="308"/>
        <end position="331"/>
    </location>
</feature>
<dbReference type="SUPFAM" id="SSF90123">
    <property type="entry name" value="ABC transporter transmembrane region"/>
    <property type="match status" value="2"/>
</dbReference>
<dbReference type="WBParaSite" id="Pan_g603.t1">
    <property type="protein sequence ID" value="Pan_g603.t1"/>
    <property type="gene ID" value="Pan_g603"/>
</dbReference>
<dbReference type="EC" id="7.6.2.2" evidence="3"/>
<keyword evidence="5 14" id="KW-0812">Transmembrane</keyword>
<dbReference type="Proteomes" id="UP000492821">
    <property type="component" value="Unassembled WGS sequence"/>
</dbReference>
<keyword evidence="10 14" id="KW-1133">Transmembrane helix</keyword>
<evidence type="ECO:0000313" key="18">
    <source>
        <dbReference type="WBParaSite" id="Pan_g603.t1"/>
    </source>
</evidence>
<feature type="transmembrane region" description="Helical" evidence="14">
    <location>
        <begin position="954"/>
        <end position="977"/>
    </location>
</feature>
<dbReference type="FunFam" id="3.40.50.300:FF:000479">
    <property type="entry name" value="Multidrug resistance protein 1A"/>
    <property type="match status" value="1"/>
</dbReference>
<evidence type="ECO:0000256" key="9">
    <source>
        <dbReference type="ARBA" id="ARBA00022967"/>
    </source>
</evidence>
<comment type="catalytic activity">
    <reaction evidence="13">
        <text>ATP + H2O + xenobioticSide 1 = ADP + phosphate + xenobioticSide 2.</text>
        <dbReference type="EC" id="7.6.2.2"/>
    </reaction>
</comment>
<dbReference type="PROSITE" id="PS00211">
    <property type="entry name" value="ABC_TRANSPORTER_1"/>
    <property type="match status" value="2"/>
</dbReference>
<feature type="transmembrane region" description="Helical" evidence="14">
    <location>
        <begin position="721"/>
        <end position="745"/>
    </location>
</feature>
<evidence type="ECO:0000256" key="11">
    <source>
        <dbReference type="ARBA" id="ARBA00023136"/>
    </source>
</evidence>
<name>A0A7E4W3A9_PANRE</name>
<feature type="transmembrane region" description="Helical" evidence="14">
    <location>
        <begin position="871"/>
        <end position="887"/>
    </location>
</feature>
<keyword evidence="8" id="KW-0067">ATP-binding</keyword>
<dbReference type="InterPro" id="IPR011527">
    <property type="entry name" value="ABC1_TM_dom"/>
</dbReference>
<reference evidence="18" key="2">
    <citation type="submission" date="2020-10" db="UniProtKB">
        <authorList>
            <consortium name="WormBaseParasite"/>
        </authorList>
    </citation>
    <scope>IDENTIFICATION</scope>
</reference>
<feature type="transmembrane region" description="Helical" evidence="14">
    <location>
        <begin position="989"/>
        <end position="1007"/>
    </location>
</feature>
<feature type="transmembrane region" description="Helical" evidence="14">
    <location>
        <begin position="58"/>
        <end position="82"/>
    </location>
</feature>
<dbReference type="SMART" id="SM00382">
    <property type="entry name" value="AAA"/>
    <property type="match status" value="2"/>
</dbReference>
<feature type="transmembrane region" description="Helical" evidence="14">
    <location>
        <begin position="130"/>
        <end position="154"/>
    </location>
</feature>
<proteinExistence type="inferred from homology"/>
<organism evidence="17 18">
    <name type="scientific">Panagrellus redivivus</name>
    <name type="common">Microworm</name>
    <dbReference type="NCBI Taxonomy" id="6233"/>
    <lineage>
        <taxon>Eukaryota</taxon>
        <taxon>Metazoa</taxon>
        <taxon>Ecdysozoa</taxon>
        <taxon>Nematoda</taxon>
        <taxon>Chromadorea</taxon>
        <taxon>Rhabditida</taxon>
        <taxon>Tylenchina</taxon>
        <taxon>Panagrolaimomorpha</taxon>
        <taxon>Panagrolaimoidea</taxon>
        <taxon>Panagrolaimidae</taxon>
        <taxon>Panagrellus</taxon>
    </lineage>
</organism>
<dbReference type="Pfam" id="PF00005">
    <property type="entry name" value="ABC_tran"/>
    <property type="match status" value="2"/>
</dbReference>
<protein>
    <recommendedName>
        <fullName evidence="3">ABC-type xenobiotic transporter</fullName>
        <ecNumber evidence="3">7.6.2.2</ecNumber>
    </recommendedName>
</protein>
<dbReference type="GO" id="GO:0008559">
    <property type="term" value="F:ABC-type xenobiotic transporter activity"/>
    <property type="evidence" value="ECO:0007669"/>
    <property type="project" value="UniProtKB-EC"/>
</dbReference>
<keyword evidence="17" id="KW-1185">Reference proteome</keyword>
<dbReference type="CDD" id="cd18578">
    <property type="entry name" value="ABC_6TM_Pgp_ABCB1_D2_like"/>
    <property type="match status" value="1"/>
</dbReference>
<comment type="subcellular location">
    <subcellularLocation>
        <location evidence="1">Membrane</location>
        <topology evidence="1">Multi-pass membrane protein</topology>
    </subcellularLocation>
</comment>
<feature type="domain" description="ABC transporter" evidence="15">
    <location>
        <begin position="407"/>
        <end position="643"/>
    </location>
</feature>
<dbReference type="PROSITE" id="PS50929">
    <property type="entry name" value="ABC_TM1F"/>
    <property type="match status" value="2"/>
</dbReference>
<feature type="transmembrane region" description="Helical" evidence="14">
    <location>
        <begin position="845"/>
        <end position="865"/>
    </location>
</feature>
<reference evidence="17" key="1">
    <citation type="journal article" date="2013" name="Genetics">
        <title>The draft genome and transcriptome of Panagrellus redivivus are shaped by the harsh demands of a free-living lifestyle.</title>
        <authorList>
            <person name="Srinivasan J."/>
            <person name="Dillman A.R."/>
            <person name="Macchietto M.G."/>
            <person name="Heikkinen L."/>
            <person name="Lakso M."/>
            <person name="Fracchia K.M."/>
            <person name="Antoshechkin I."/>
            <person name="Mortazavi A."/>
            <person name="Wong G."/>
            <person name="Sternberg P.W."/>
        </authorList>
    </citation>
    <scope>NUCLEOTIDE SEQUENCE [LARGE SCALE GENOMIC DNA]</scope>
    <source>
        <strain evidence="17">MT8872</strain>
    </source>
</reference>
<feature type="transmembrane region" description="Helical" evidence="14">
    <location>
        <begin position="343"/>
        <end position="361"/>
    </location>
</feature>
<feature type="domain" description="ABC transmembrane type-1" evidence="16">
    <location>
        <begin position="62"/>
        <end position="370"/>
    </location>
</feature>